<keyword evidence="2" id="KW-0489">Methyltransferase</keyword>
<reference evidence="2 3" key="1">
    <citation type="journal article" date="2018" name="Int. J. Syst. Evol. Microbiol.">
        <title>Epidermidibacterium keratini gen. nov., sp. nov., a member of the family Sporichthyaceae, isolated from keratin epidermis.</title>
        <authorList>
            <person name="Lee D.G."/>
            <person name="Trujillo M.E."/>
            <person name="Kang S."/>
            <person name="Nam J.J."/>
            <person name="Kim Y.J."/>
        </authorList>
    </citation>
    <scope>NUCLEOTIDE SEQUENCE [LARGE SCALE GENOMIC DNA]</scope>
    <source>
        <strain evidence="2 3">EPI-7</strain>
    </source>
</reference>
<dbReference type="Pfam" id="PF13649">
    <property type="entry name" value="Methyltransf_25"/>
    <property type="match status" value="1"/>
</dbReference>
<evidence type="ECO:0000259" key="1">
    <source>
        <dbReference type="Pfam" id="PF13649"/>
    </source>
</evidence>
<dbReference type="InterPro" id="IPR041698">
    <property type="entry name" value="Methyltransf_25"/>
</dbReference>
<dbReference type="EMBL" id="CP047156">
    <property type="protein sequence ID" value="QHB99563.1"/>
    <property type="molecule type" value="Genomic_DNA"/>
</dbReference>
<dbReference type="CDD" id="cd02440">
    <property type="entry name" value="AdoMet_MTases"/>
    <property type="match status" value="1"/>
</dbReference>
<dbReference type="AlphaFoldDB" id="A0A7L4YL46"/>
<name>A0A7L4YL46_9ACTN</name>
<dbReference type="RefSeq" id="WP_159543246.1">
    <property type="nucleotide sequence ID" value="NZ_CP047156.1"/>
</dbReference>
<dbReference type="GO" id="GO:0010420">
    <property type="term" value="F:polyprenyldihydroxybenzoate methyltransferase activity"/>
    <property type="evidence" value="ECO:0007669"/>
    <property type="project" value="TreeGrafter"/>
</dbReference>
<gene>
    <name evidence="2" type="ORF">EK0264_04200</name>
</gene>
<dbReference type="KEGG" id="eke:EK0264_04200"/>
<accession>A0A7L4YL46</accession>
<evidence type="ECO:0000313" key="3">
    <source>
        <dbReference type="Proteomes" id="UP000463857"/>
    </source>
</evidence>
<evidence type="ECO:0000313" key="2">
    <source>
        <dbReference type="EMBL" id="QHB99563.1"/>
    </source>
</evidence>
<dbReference type="InParanoid" id="A0A7L4YL46"/>
<dbReference type="Proteomes" id="UP000463857">
    <property type="component" value="Chromosome"/>
</dbReference>
<dbReference type="GO" id="GO:0032259">
    <property type="term" value="P:methylation"/>
    <property type="evidence" value="ECO:0007669"/>
    <property type="project" value="UniProtKB-KW"/>
</dbReference>
<dbReference type="PANTHER" id="PTHR43464:SF89">
    <property type="entry name" value="METHYLTRANSFERASE"/>
    <property type="match status" value="1"/>
</dbReference>
<protein>
    <submittedName>
        <fullName evidence="2">Methyltransferase domain-containing protein</fullName>
    </submittedName>
</protein>
<keyword evidence="3" id="KW-1185">Reference proteome</keyword>
<dbReference type="OrthoDB" id="7062303at2"/>
<keyword evidence="2" id="KW-0808">Transferase</keyword>
<dbReference type="PANTHER" id="PTHR43464">
    <property type="entry name" value="METHYLTRANSFERASE"/>
    <property type="match status" value="1"/>
</dbReference>
<feature type="domain" description="Methyltransferase" evidence="1">
    <location>
        <begin position="48"/>
        <end position="138"/>
    </location>
</feature>
<dbReference type="Gene3D" id="3.40.50.150">
    <property type="entry name" value="Vaccinia Virus protein VP39"/>
    <property type="match status" value="1"/>
</dbReference>
<dbReference type="SUPFAM" id="SSF53335">
    <property type="entry name" value="S-adenosyl-L-methionine-dependent methyltransferases"/>
    <property type="match status" value="1"/>
</dbReference>
<dbReference type="InterPro" id="IPR029063">
    <property type="entry name" value="SAM-dependent_MTases_sf"/>
</dbReference>
<proteinExistence type="predicted"/>
<sequence>MTSRWQELTGGASGERYAAAMAARAKTGADMHGEASFVADRIAAPARILDAGCGTGRVGIRLAELGYDVGGVDLDESMLAVARRTAPHIDWVRSDLAEYADPDGFDAIICAGNVIPLLADGALDTTMRQLASQSRPNGTAIFGFGLDAAHLPAGCDPTPLADFDAATELAGLQTVERYASWDGAAYSPDAGYAVTVSKRIR</sequence>
<organism evidence="2 3">
    <name type="scientific">Epidermidibacterium keratini</name>
    <dbReference type="NCBI Taxonomy" id="1891644"/>
    <lineage>
        <taxon>Bacteria</taxon>
        <taxon>Bacillati</taxon>
        <taxon>Actinomycetota</taxon>
        <taxon>Actinomycetes</taxon>
        <taxon>Sporichthyales</taxon>
        <taxon>Sporichthyaceae</taxon>
        <taxon>Epidermidibacterium</taxon>
    </lineage>
</organism>